<dbReference type="OrthoDB" id="436852at2759"/>
<name>M2RSC5_CERS8</name>
<feature type="compositionally biased region" description="Basic residues" evidence="8">
    <location>
        <begin position="337"/>
        <end position="347"/>
    </location>
</feature>
<reference evidence="10 11" key="1">
    <citation type="journal article" date="2012" name="Proc. Natl. Acad. Sci. U.S.A.">
        <title>Comparative genomics of Ceriporiopsis subvermispora and Phanerochaete chrysosporium provide insight into selective ligninolysis.</title>
        <authorList>
            <person name="Fernandez-Fueyo E."/>
            <person name="Ruiz-Duenas F.J."/>
            <person name="Ferreira P."/>
            <person name="Floudas D."/>
            <person name="Hibbett D.S."/>
            <person name="Canessa P."/>
            <person name="Larrondo L.F."/>
            <person name="James T.Y."/>
            <person name="Seelenfreund D."/>
            <person name="Lobos S."/>
            <person name="Polanco R."/>
            <person name="Tello M."/>
            <person name="Honda Y."/>
            <person name="Watanabe T."/>
            <person name="Watanabe T."/>
            <person name="Ryu J.S."/>
            <person name="Kubicek C.P."/>
            <person name="Schmoll M."/>
            <person name="Gaskell J."/>
            <person name="Hammel K.E."/>
            <person name="St John F.J."/>
            <person name="Vanden Wymelenberg A."/>
            <person name="Sabat G."/>
            <person name="Splinter BonDurant S."/>
            <person name="Syed K."/>
            <person name="Yadav J.S."/>
            <person name="Doddapaneni H."/>
            <person name="Subramanian V."/>
            <person name="Lavin J.L."/>
            <person name="Oguiza J.A."/>
            <person name="Perez G."/>
            <person name="Pisabarro A.G."/>
            <person name="Ramirez L."/>
            <person name="Santoyo F."/>
            <person name="Master E."/>
            <person name="Coutinho P.M."/>
            <person name="Henrissat B."/>
            <person name="Lombard V."/>
            <person name="Magnuson J.K."/>
            <person name="Kuees U."/>
            <person name="Hori C."/>
            <person name="Igarashi K."/>
            <person name="Samejima M."/>
            <person name="Held B.W."/>
            <person name="Barry K.W."/>
            <person name="LaButti K.M."/>
            <person name="Lapidus A."/>
            <person name="Lindquist E.A."/>
            <person name="Lucas S.M."/>
            <person name="Riley R."/>
            <person name="Salamov A.A."/>
            <person name="Hoffmeister D."/>
            <person name="Schwenk D."/>
            <person name="Hadar Y."/>
            <person name="Yarden O."/>
            <person name="de Vries R.P."/>
            <person name="Wiebenga A."/>
            <person name="Stenlid J."/>
            <person name="Eastwood D."/>
            <person name="Grigoriev I.V."/>
            <person name="Berka R.M."/>
            <person name="Blanchette R.A."/>
            <person name="Kersten P."/>
            <person name="Martinez A.T."/>
            <person name="Vicuna R."/>
            <person name="Cullen D."/>
        </authorList>
    </citation>
    <scope>NUCLEOTIDE SEQUENCE [LARGE SCALE GENOMIC DNA]</scope>
    <source>
        <strain evidence="10 11">B</strain>
    </source>
</reference>
<keyword evidence="7" id="KW-0175">Coiled coil</keyword>
<dbReference type="SUPFAM" id="SSF57903">
    <property type="entry name" value="FYVE/PHD zinc finger"/>
    <property type="match status" value="1"/>
</dbReference>
<evidence type="ECO:0000256" key="4">
    <source>
        <dbReference type="ARBA" id="ARBA00022833"/>
    </source>
</evidence>
<evidence type="ECO:0000256" key="5">
    <source>
        <dbReference type="ARBA" id="ARBA00023242"/>
    </source>
</evidence>
<dbReference type="PROSITE" id="PS01359">
    <property type="entry name" value="ZF_PHD_1"/>
    <property type="match status" value="1"/>
</dbReference>
<dbReference type="InterPro" id="IPR013083">
    <property type="entry name" value="Znf_RING/FYVE/PHD"/>
</dbReference>
<dbReference type="GO" id="GO:0008270">
    <property type="term" value="F:zinc ion binding"/>
    <property type="evidence" value="ECO:0007669"/>
    <property type="project" value="UniProtKB-KW"/>
</dbReference>
<evidence type="ECO:0000256" key="6">
    <source>
        <dbReference type="PROSITE-ProRule" id="PRU00146"/>
    </source>
</evidence>
<evidence type="ECO:0000313" key="10">
    <source>
        <dbReference type="EMBL" id="EMD41831.1"/>
    </source>
</evidence>
<protein>
    <recommendedName>
        <fullName evidence="9">PHD-type domain-containing protein</fullName>
    </recommendedName>
</protein>
<keyword evidence="2" id="KW-0479">Metal-binding</keyword>
<dbReference type="EMBL" id="KB445791">
    <property type="protein sequence ID" value="EMD41831.1"/>
    <property type="molecule type" value="Genomic_DNA"/>
</dbReference>
<feature type="coiled-coil region" evidence="7">
    <location>
        <begin position="782"/>
        <end position="816"/>
    </location>
</feature>
<feature type="compositionally biased region" description="Low complexity" evidence="8">
    <location>
        <begin position="412"/>
        <end position="442"/>
    </location>
</feature>
<feature type="compositionally biased region" description="Polar residues" evidence="8">
    <location>
        <begin position="140"/>
        <end position="151"/>
    </location>
</feature>
<evidence type="ECO:0000259" key="9">
    <source>
        <dbReference type="PROSITE" id="PS50016"/>
    </source>
</evidence>
<feature type="region of interest" description="Disordered" evidence="8">
    <location>
        <begin position="1"/>
        <end position="20"/>
    </location>
</feature>
<dbReference type="InterPro" id="IPR011011">
    <property type="entry name" value="Znf_FYVE_PHD"/>
</dbReference>
<feature type="compositionally biased region" description="Basic and acidic residues" evidence="8">
    <location>
        <begin position="220"/>
        <end position="267"/>
    </location>
</feature>
<feature type="region of interest" description="Disordered" evidence="8">
    <location>
        <begin position="168"/>
        <end position="374"/>
    </location>
</feature>
<dbReference type="HOGENOM" id="CLU_009631_0_0_1"/>
<accession>M2RSC5</accession>
<evidence type="ECO:0000313" key="11">
    <source>
        <dbReference type="Proteomes" id="UP000016930"/>
    </source>
</evidence>
<dbReference type="InterPro" id="IPR037869">
    <property type="entry name" value="Spp1/CFP1"/>
</dbReference>
<keyword evidence="3 6" id="KW-0863">Zinc-finger</keyword>
<keyword evidence="4" id="KW-0862">Zinc</keyword>
<evidence type="ECO:0000256" key="1">
    <source>
        <dbReference type="ARBA" id="ARBA00004123"/>
    </source>
</evidence>
<dbReference type="GO" id="GO:0045893">
    <property type="term" value="P:positive regulation of DNA-templated transcription"/>
    <property type="evidence" value="ECO:0007669"/>
    <property type="project" value="TreeGrafter"/>
</dbReference>
<feature type="region of interest" description="Disordered" evidence="8">
    <location>
        <begin position="389"/>
        <end position="612"/>
    </location>
</feature>
<dbReference type="SMART" id="SM00249">
    <property type="entry name" value="PHD"/>
    <property type="match status" value="1"/>
</dbReference>
<dbReference type="InterPro" id="IPR001965">
    <property type="entry name" value="Znf_PHD"/>
</dbReference>
<keyword evidence="11" id="KW-1185">Reference proteome</keyword>
<dbReference type="CDD" id="cd16039">
    <property type="entry name" value="PHD_SPP1"/>
    <property type="match status" value="1"/>
</dbReference>
<sequence length="989" mass="106868">MSLPTIIHKTSPVLSPSGGDFGGLEALVQAATEERRRLSGEAGGAGLSRREVSPSTSRSPVLLRGSPHLEVPTQLYAPRSPTLLGVGQADLRLDGPDVRTNYSSPRSERGWDGEPAMKRRRTSGGDTRAIADSRYPISPVGSSTLSPQASTIPTMQFTRETSMGVLASPSDSIRRQPHSPRVVDVPTLGDSGKNRLTTADVADASQTGRDVVTKKSGTGHHKDRESGERKPSQEKKKRSEGSAVKKKEPKLAADQEVIKGDTRRAKETGMANQDPHEWLLEHYSTSSPRPPKRPLSPGDDKIRPVTSLPPERPPQTDATEENTKEAAEARTPSRPSVIKKKPKKLRSPTRTPSPLAILEQELDGAEASSPALGKLDDAEVNLELDLAISMTPDAGTTTRDDPMDLDVEDELLSLVDDGPRASYSRPAPKASPARPRAESAQPGKLSANTTPARPLAASRTGSERGSMPPPLAVSPAQAKNGTLGGPTKDEPTEGANTLNGAKKKDGAKKPPAKPKQPAKPKAKPAPSTTKPKAKGSKDTAPAAPSPAPGTLTAAIPPAALKGKKGSPLPGSGAMGHKRALSATITPARSRSASVMPGASVPPEVDGKGDQGKENTVDDKLYCVCKTNYDEDRVMIACDRCDEWYHTQCVNMPDLEVDLVDQFICPPCVQSNPHLSLSTTYKRRCLAGSKHPNPASPEACHKPARGILSKYCSDECGLAYMQARIDAWTGDKHRLWESVKDAEKREGIVVRAVAIAAPMNGITKPEDSSEPPAARPQSDLPVLEAVKASKTRIERELARLHDQLERLTWRRDQLKKNMEIVLWREKLVQLATARAEALDECGWDQRLCFGDEEYTEFGAGVLESYEEQGQDTKENGDAMEVDGATNEEGEWWCRGKRKCDRHLGWQKLRAGEVEFDKEAMEAAVLKLTTQEREIRKQIEDVTDPQARASATALSTSPLQLLNCKVDLVNLEPPIVKINGDTGKKGKKKKN</sequence>
<dbReference type="GO" id="GO:0048188">
    <property type="term" value="C:Set1C/COMPASS complex"/>
    <property type="evidence" value="ECO:0007669"/>
    <property type="project" value="InterPro"/>
</dbReference>
<dbReference type="Proteomes" id="UP000016930">
    <property type="component" value="Unassembled WGS sequence"/>
</dbReference>
<organism evidence="10 11">
    <name type="scientific">Ceriporiopsis subvermispora (strain B)</name>
    <name type="common">White-rot fungus</name>
    <name type="synonym">Gelatoporia subvermispora</name>
    <dbReference type="NCBI Taxonomy" id="914234"/>
    <lineage>
        <taxon>Eukaryota</taxon>
        <taxon>Fungi</taxon>
        <taxon>Dikarya</taxon>
        <taxon>Basidiomycota</taxon>
        <taxon>Agaricomycotina</taxon>
        <taxon>Agaricomycetes</taxon>
        <taxon>Polyporales</taxon>
        <taxon>Gelatoporiaceae</taxon>
        <taxon>Gelatoporia</taxon>
    </lineage>
</organism>
<dbReference type="AlphaFoldDB" id="M2RSC5"/>
<dbReference type="PANTHER" id="PTHR46174:SF1">
    <property type="entry name" value="CXXC-TYPE ZINC FINGER PROTEIN 1"/>
    <property type="match status" value="1"/>
</dbReference>
<dbReference type="Gene3D" id="3.30.40.10">
    <property type="entry name" value="Zinc/RING finger domain, C3HC4 (zinc finger)"/>
    <property type="match status" value="1"/>
</dbReference>
<feature type="domain" description="PHD-type" evidence="9">
    <location>
        <begin position="619"/>
        <end position="670"/>
    </location>
</feature>
<proteinExistence type="predicted"/>
<dbReference type="PROSITE" id="PS50016">
    <property type="entry name" value="ZF_PHD_2"/>
    <property type="match status" value="1"/>
</dbReference>
<feature type="region of interest" description="Disordered" evidence="8">
    <location>
        <begin position="34"/>
        <end position="66"/>
    </location>
</feature>
<evidence type="ECO:0000256" key="7">
    <source>
        <dbReference type="SAM" id="Coils"/>
    </source>
</evidence>
<evidence type="ECO:0000256" key="2">
    <source>
        <dbReference type="ARBA" id="ARBA00022723"/>
    </source>
</evidence>
<dbReference type="InterPro" id="IPR019787">
    <property type="entry name" value="Znf_PHD-finger"/>
</dbReference>
<evidence type="ECO:0000256" key="8">
    <source>
        <dbReference type="SAM" id="MobiDB-lite"/>
    </source>
</evidence>
<keyword evidence="5" id="KW-0539">Nucleus</keyword>
<gene>
    <name evidence="10" type="ORF">CERSUDRAFT_110395</name>
</gene>
<dbReference type="STRING" id="914234.M2RSC5"/>
<comment type="subcellular location">
    <subcellularLocation>
        <location evidence="1">Nucleus</location>
    </subcellularLocation>
</comment>
<feature type="compositionally biased region" description="Basic and acidic residues" evidence="8">
    <location>
        <begin position="106"/>
        <end position="117"/>
    </location>
</feature>
<feature type="compositionally biased region" description="Basic residues" evidence="8">
    <location>
        <begin position="510"/>
        <end position="522"/>
    </location>
</feature>
<evidence type="ECO:0000256" key="3">
    <source>
        <dbReference type="ARBA" id="ARBA00022771"/>
    </source>
</evidence>
<dbReference type="InterPro" id="IPR019786">
    <property type="entry name" value="Zinc_finger_PHD-type_CS"/>
</dbReference>
<dbReference type="Pfam" id="PF00628">
    <property type="entry name" value="PHD"/>
    <property type="match status" value="1"/>
</dbReference>
<dbReference type="PANTHER" id="PTHR46174">
    <property type="entry name" value="CXXC-TYPE ZINC FINGER PROTEIN 1"/>
    <property type="match status" value="1"/>
</dbReference>
<feature type="compositionally biased region" description="Polar residues" evidence="8">
    <location>
        <begin position="582"/>
        <end position="592"/>
    </location>
</feature>
<feature type="region of interest" description="Disordered" evidence="8">
    <location>
        <begin position="87"/>
        <end position="151"/>
    </location>
</feature>